<feature type="transmembrane region" description="Helical" evidence="1">
    <location>
        <begin position="68"/>
        <end position="89"/>
    </location>
</feature>
<name>A0A3M7SM63_BRAPC</name>
<accession>A0A3M7SM63</accession>
<reference evidence="2 3" key="1">
    <citation type="journal article" date="2018" name="Sci. Rep.">
        <title>Genomic signatures of local adaptation to the degree of environmental predictability in rotifers.</title>
        <authorList>
            <person name="Franch-Gras L."/>
            <person name="Hahn C."/>
            <person name="Garcia-Roger E.M."/>
            <person name="Carmona M.J."/>
            <person name="Serra M."/>
            <person name="Gomez A."/>
        </authorList>
    </citation>
    <scope>NUCLEOTIDE SEQUENCE [LARGE SCALE GENOMIC DNA]</scope>
    <source>
        <strain evidence="2">HYR1</strain>
    </source>
</reference>
<proteinExistence type="predicted"/>
<dbReference type="Proteomes" id="UP000276133">
    <property type="component" value="Unassembled WGS sequence"/>
</dbReference>
<keyword evidence="1" id="KW-1133">Transmembrane helix</keyword>
<evidence type="ECO:0000313" key="2">
    <source>
        <dbReference type="EMBL" id="RNA36765.1"/>
    </source>
</evidence>
<evidence type="ECO:0000256" key="1">
    <source>
        <dbReference type="SAM" id="Phobius"/>
    </source>
</evidence>
<dbReference type="EMBL" id="REGN01001129">
    <property type="protein sequence ID" value="RNA36765.1"/>
    <property type="molecule type" value="Genomic_DNA"/>
</dbReference>
<keyword evidence="1" id="KW-0812">Transmembrane</keyword>
<keyword evidence="3" id="KW-1185">Reference proteome</keyword>
<dbReference type="AlphaFoldDB" id="A0A3M7SM63"/>
<protein>
    <submittedName>
        <fullName evidence="2">Uncharacterized protein</fullName>
    </submittedName>
</protein>
<sequence length="90" mass="10539">MNTTERIAKAFINRDDQLWIQTLIFFQTLRDRCYLHEKFMEVKKFQVKQVSLTVKILDGLKNRSRSKVVVVVVGVVVVKTPLYIVNLSIQ</sequence>
<evidence type="ECO:0000313" key="3">
    <source>
        <dbReference type="Proteomes" id="UP000276133"/>
    </source>
</evidence>
<organism evidence="2 3">
    <name type="scientific">Brachionus plicatilis</name>
    <name type="common">Marine rotifer</name>
    <name type="synonym">Brachionus muelleri</name>
    <dbReference type="NCBI Taxonomy" id="10195"/>
    <lineage>
        <taxon>Eukaryota</taxon>
        <taxon>Metazoa</taxon>
        <taxon>Spiralia</taxon>
        <taxon>Gnathifera</taxon>
        <taxon>Rotifera</taxon>
        <taxon>Eurotatoria</taxon>
        <taxon>Monogononta</taxon>
        <taxon>Pseudotrocha</taxon>
        <taxon>Ploima</taxon>
        <taxon>Brachionidae</taxon>
        <taxon>Brachionus</taxon>
    </lineage>
</organism>
<comment type="caution">
    <text evidence="2">The sequence shown here is derived from an EMBL/GenBank/DDBJ whole genome shotgun (WGS) entry which is preliminary data.</text>
</comment>
<keyword evidence="1" id="KW-0472">Membrane</keyword>
<gene>
    <name evidence="2" type="ORF">BpHYR1_048861</name>
</gene>